<protein>
    <submittedName>
        <fullName evidence="1">Uncharacterized protein</fullName>
    </submittedName>
</protein>
<accession>A0AAN5I7G9</accession>
<feature type="non-terminal residue" evidence="1">
    <location>
        <position position="1"/>
    </location>
</feature>
<evidence type="ECO:0000313" key="2">
    <source>
        <dbReference type="Proteomes" id="UP001328107"/>
    </source>
</evidence>
<dbReference type="Proteomes" id="UP001328107">
    <property type="component" value="Unassembled WGS sequence"/>
</dbReference>
<organism evidence="1 2">
    <name type="scientific">Pristionchus mayeri</name>
    <dbReference type="NCBI Taxonomy" id="1317129"/>
    <lineage>
        <taxon>Eukaryota</taxon>
        <taxon>Metazoa</taxon>
        <taxon>Ecdysozoa</taxon>
        <taxon>Nematoda</taxon>
        <taxon>Chromadorea</taxon>
        <taxon>Rhabditida</taxon>
        <taxon>Rhabditina</taxon>
        <taxon>Diplogasteromorpha</taxon>
        <taxon>Diplogasteroidea</taxon>
        <taxon>Neodiplogasteridae</taxon>
        <taxon>Pristionchus</taxon>
    </lineage>
</organism>
<dbReference type="AlphaFoldDB" id="A0AAN5I7G9"/>
<comment type="caution">
    <text evidence="1">The sequence shown here is derived from an EMBL/GenBank/DDBJ whole genome shotgun (WGS) entry which is preliminary data.</text>
</comment>
<dbReference type="EMBL" id="BTRK01000005">
    <property type="protein sequence ID" value="GMR55273.1"/>
    <property type="molecule type" value="Genomic_DNA"/>
</dbReference>
<evidence type="ECO:0000313" key="1">
    <source>
        <dbReference type="EMBL" id="GMR55273.1"/>
    </source>
</evidence>
<gene>
    <name evidence="1" type="ORF">PMAYCL1PPCAC_25468</name>
</gene>
<keyword evidence="2" id="KW-1185">Reference proteome</keyword>
<sequence length="77" mass="9037">SQQNHRRKEYRILEKEQPEALCKCFLSSIFKTMLLLVFGAPNFPGSPISLPFFELMMTLRDRLGKIPGQARHHHRRS</sequence>
<name>A0AAN5I7G9_9BILA</name>
<proteinExistence type="predicted"/>
<reference evidence="2" key="1">
    <citation type="submission" date="2022-10" db="EMBL/GenBank/DDBJ databases">
        <title>Genome assembly of Pristionchus species.</title>
        <authorList>
            <person name="Yoshida K."/>
            <person name="Sommer R.J."/>
        </authorList>
    </citation>
    <scope>NUCLEOTIDE SEQUENCE [LARGE SCALE GENOMIC DNA]</scope>
    <source>
        <strain evidence="2">RS5460</strain>
    </source>
</reference>